<evidence type="ECO:0000256" key="5">
    <source>
        <dbReference type="ARBA" id="ARBA00022856"/>
    </source>
</evidence>
<dbReference type="EMBL" id="JAAAJB010000149">
    <property type="protein sequence ID" value="KAG0264047.1"/>
    <property type="molecule type" value="Genomic_DNA"/>
</dbReference>
<organism evidence="11 12">
    <name type="scientific">Actinomortierella ambigua</name>
    <dbReference type="NCBI Taxonomy" id="1343610"/>
    <lineage>
        <taxon>Eukaryota</taxon>
        <taxon>Fungi</taxon>
        <taxon>Fungi incertae sedis</taxon>
        <taxon>Mucoromycota</taxon>
        <taxon>Mortierellomycotina</taxon>
        <taxon>Mortierellomycetes</taxon>
        <taxon>Mortierellales</taxon>
        <taxon>Mortierellaceae</taxon>
        <taxon>Actinomortierella</taxon>
    </lineage>
</organism>
<dbReference type="NCBIfam" id="TIGR00728">
    <property type="entry name" value="OPT_sfam"/>
    <property type="match status" value="1"/>
</dbReference>
<evidence type="ECO:0000256" key="7">
    <source>
        <dbReference type="ARBA" id="ARBA00022989"/>
    </source>
</evidence>
<keyword evidence="3" id="KW-0813">Transport</keyword>
<evidence type="ECO:0000256" key="3">
    <source>
        <dbReference type="ARBA" id="ARBA00022448"/>
    </source>
</evidence>
<evidence type="ECO:0000256" key="9">
    <source>
        <dbReference type="SAM" id="MobiDB-lite"/>
    </source>
</evidence>
<feature type="transmembrane region" description="Helical" evidence="10">
    <location>
        <begin position="229"/>
        <end position="260"/>
    </location>
</feature>
<feature type="transmembrane region" description="Helical" evidence="10">
    <location>
        <begin position="61"/>
        <end position="80"/>
    </location>
</feature>
<feature type="transmembrane region" description="Helical" evidence="10">
    <location>
        <begin position="272"/>
        <end position="293"/>
    </location>
</feature>
<evidence type="ECO:0000256" key="1">
    <source>
        <dbReference type="ARBA" id="ARBA00004141"/>
    </source>
</evidence>
<keyword evidence="7 10" id="KW-1133">Transmembrane helix</keyword>
<protein>
    <recommendedName>
        <fullName evidence="13">OPT family small oligopeptide transporter</fullName>
    </recommendedName>
</protein>
<feature type="transmembrane region" description="Helical" evidence="10">
    <location>
        <begin position="165"/>
        <end position="186"/>
    </location>
</feature>
<keyword evidence="4 10" id="KW-0812">Transmembrane</keyword>
<dbReference type="AlphaFoldDB" id="A0A9P6QA67"/>
<dbReference type="NCBIfam" id="TIGR00727">
    <property type="entry name" value="ISP4_OPT"/>
    <property type="match status" value="1"/>
</dbReference>
<reference evidence="11" key="1">
    <citation type="journal article" date="2020" name="Fungal Divers.">
        <title>Resolving the Mortierellaceae phylogeny through synthesis of multi-gene phylogenetics and phylogenomics.</title>
        <authorList>
            <person name="Vandepol N."/>
            <person name="Liber J."/>
            <person name="Desiro A."/>
            <person name="Na H."/>
            <person name="Kennedy M."/>
            <person name="Barry K."/>
            <person name="Grigoriev I.V."/>
            <person name="Miller A.N."/>
            <person name="O'Donnell K."/>
            <person name="Stajich J.E."/>
            <person name="Bonito G."/>
        </authorList>
    </citation>
    <scope>NUCLEOTIDE SEQUENCE</scope>
    <source>
        <strain evidence="11">BC1065</strain>
    </source>
</reference>
<dbReference type="InterPro" id="IPR004813">
    <property type="entry name" value="OPT"/>
</dbReference>
<feature type="transmembrane region" description="Helical" evidence="10">
    <location>
        <begin position="684"/>
        <end position="706"/>
    </location>
</feature>
<dbReference type="InterPro" id="IPR004648">
    <property type="entry name" value="Oligpept_transpt"/>
</dbReference>
<feature type="transmembrane region" description="Helical" evidence="10">
    <location>
        <begin position="428"/>
        <end position="448"/>
    </location>
</feature>
<accession>A0A9P6QA67</accession>
<evidence type="ECO:0000313" key="12">
    <source>
        <dbReference type="Proteomes" id="UP000807716"/>
    </source>
</evidence>
<dbReference type="GO" id="GO:0035673">
    <property type="term" value="F:oligopeptide transmembrane transporter activity"/>
    <property type="evidence" value="ECO:0007669"/>
    <property type="project" value="InterPro"/>
</dbReference>
<keyword evidence="8 10" id="KW-0472">Membrane</keyword>
<feature type="transmembrane region" description="Helical" evidence="10">
    <location>
        <begin position="537"/>
        <end position="559"/>
    </location>
</feature>
<evidence type="ECO:0000256" key="6">
    <source>
        <dbReference type="ARBA" id="ARBA00022927"/>
    </source>
</evidence>
<evidence type="ECO:0008006" key="13">
    <source>
        <dbReference type="Google" id="ProtNLM"/>
    </source>
</evidence>
<name>A0A9P6QA67_9FUNG</name>
<evidence type="ECO:0000256" key="4">
    <source>
        <dbReference type="ARBA" id="ARBA00022692"/>
    </source>
</evidence>
<evidence type="ECO:0000313" key="11">
    <source>
        <dbReference type="EMBL" id="KAG0264047.1"/>
    </source>
</evidence>
<evidence type="ECO:0000256" key="10">
    <source>
        <dbReference type="SAM" id="Phobius"/>
    </source>
</evidence>
<evidence type="ECO:0000256" key="8">
    <source>
        <dbReference type="ARBA" id="ARBA00023136"/>
    </source>
</evidence>
<keyword evidence="12" id="KW-1185">Reference proteome</keyword>
<feature type="transmembrane region" description="Helical" evidence="10">
    <location>
        <begin position="579"/>
        <end position="598"/>
    </location>
</feature>
<gene>
    <name evidence="11" type="ORF">DFQ27_001440</name>
</gene>
<feature type="transmembrane region" description="Helical" evidence="10">
    <location>
        <begin position="375"/>
        <end position="395"/>
    </location>
</feature>
<feature type="transmembrane region" description="Helical" evidence="10">
    <location>
        <begin position="87"/>
        <end position="105"/>
    </location>
</feature>
<feature type="transmembrane region" description="Helical" evidence="10">
    <location>
        <begin position="653"/>
        <end position="672"/>
    </location>
</feature>
<dbReference type="Pfam" id="PF03169">
    <property type="entry name" value="OPT"/>
    <property type="match status" value="1"/>
</dbReference>
<dbReference type="GO" id="GO:0015031">
    <property type="term" value="P:protein transport"/>
    <property type="evidence" value="ECO:0007669"/>
    <property type="project" value="UniProtKB-KW"/>
</dbReference>
<dbReference type="Proteomes" id="UP000807716">
    <property type="component" value="Unassembled WGS sequence"/>
</dbReference>
<keyword evidence="5" id="KW-0571">Peptide transport</keyword>
<dbReference type="OrthoDB" id="9986677at2759"/>
<feature type="transmembrane region" description="Helical" evidence="10">
    <location>
        <begin position="455"/>
        <end position="476"/>
    </location>
</feature>
<dbReference type="PANTHER" id="PTHR22601">
    <property type="entry name" value="ISP4 LIKE PROTEIN"/>
    <property type="match status" value="1"/>
</dbReference>
<comment type="subcellular location">
    <subcellularLocation>
        <location evidence="1">Membrane</location>
        <topology evidence="1">Multi-pass membrane protein</topology>
    </subcellularLocation>
</comment>
<dbReference type="GO" id="GO:0016020">
    <property type="term" value="C:membrane"/>
    <property type="evidence" value="ECO:0007669"/>
    <property type="project" value="UniProtKB-SubCell"/>
</dbReference>
<proteinExistence type="inferred from homology"/>
<sequence length="755" mass="85491">MSKEKAFGDEKHPEKRDGDKLGDIEHTCFGPENEEESFIEEVRVTVSNKDDPTLPCNTFRMWFLGLGFSAAIAFVNQFFYMRQTGVTVSYPVVALLSLPLGHLMARTLPTTRYSLFGYNFTLNPGPFSIKEHVLIGTMTSINSYSAYAVDIVVLQKVFYHDEKPFIAGLLLVWTTQIMGFSLAGVLRKFLVESPYMIFPENLVTAALFRSLHSGRDSSAATKHSSLSKYFLIVVFVSFAWHFLPGLIFPTIGVISWLCWIKPDNVILAQLTGSYGLGIGTIALDWTAISAYISPMVNPWFAQVNGIIGFVVFAYIIIPWAYYNDLWNSKKYPIVSPELFYENGTYYDVSEVMSNGRLDRDKYLSNGPMRMGSSSALAYGLGFAGLCATIVHVALFNGRDIVERWRTGRHKHEDIHTRLMRAYPEVPDWWYGALFIICISLSIATCAIWELMPWWGVILALCIALIFVLPIGVVQAVTNQQPGLHIITEYIFGYIRPGYPIDNVTFKTYGYIVNIQALAFVLDLKLGHYLKIPPRIMFMTQLVSTAVCSTINLATAVWLVDTRPNICTREGYPFTCRSTNTFYAASVIWGAIAPARVFGQEDGAIYSPTQWGFFIGALAPIPFWVLTKMYPNVRWLQLVHWPVLLTLIGNMPPALPYFYTNGFFWGFIFSFVLRRYRFGWWARYSYLTSAGLDTGVALATIIIFFTLQIHGKVKIPHWWGNPNMDIDWENASIEEKNAASLDHCYHGYSNYFGEQG</sequence>
<feature type="transmembrane region" description="Helical" evidence="10">
    <location>
        <begin position="610"/>
        <end position="629"/>
    </location>
</feature>
<keyword evidence="6" id="KW-0653">Protein transport</keyword>
<feature type="transmembrane region" description="Helical" evidence="10">
    <location>
        <begin position="299"/>
        <end position="322"/>
    </location>
</feature>
<comment type="similarity">
    <text evidence="2">Belongs to the oligopeptide OPT transporter family.</text>
</comment>
<comment type="caution">
    <text evidence="11">The sequence shown here is derived from an EMBL/GenBank/DDBJ whole genome shotgun (WGS) entry which is preliminary data.</text>
</comment>
<feature type="region of interest" description="Disordered" evidence="9">
    <location>
        <begin position="1"/>
        <end position="25"/>
    </location>
</feature>
<evidence type="ECO:0000256" key="2">
    <source>
        <dbReference type="ARBA" id="ARBA00008807"/>
    </source>
</evidence>
<feature type="transmembrane region" description="Helical" evidence="10">
    <location>
        <begin position="507"/>
        <end position="525"/>
    </location>
</feature>